<sequence>MRSSINEKKIIGKASSYGKQAQIRLQFRRQGSMNSKLLCFDFDALLCLLLFSRSFRFFRASFTVIGIVLNTIIRSVLAKSKSH</sequence>
<protein>
    <submittedName>
        <fullName evidence="2 4">Uncharacterized protein</fullName>
    </submittedName>
</protein>
<keyword evidence="1" id="KW-1133">Transmembrane helix</keyword>
<evidence type="ECO:0000313" key="3">
    <source>
        <dbReference type="Proteomes" id="UP000280834"/>
    </source>
</evidence>
<dbReference type="AlphaFoldDB" id="A0A0R3QVP3"/>
<dbReference type="Proteomes" id="UP000280834">
    <property type="component" value="Unassembled WGS sequence"/>
</dbReference>
<gene>
    <name evidence="2" type="ORF">BTMF_LOCUS9829</name>
</gene>
<name>A0A0R3QVP3_9BILA</name>
<organism evidence="4">
    <name type="scientific">Brugia timori</name>
    <dbReference type="NCBI Taxonomy" id="42155"/>
    <lineage>
        <taxon>Eukaryota</taxon>
        <taxon>Metazoa</taxon>
        <taxon>Ecdysozoa</taxon>
        <taxon>Nematoda</taxon>
        <taxon>Chromadorea</taxon>
        <taxon>Rhabditida</taxon>
        <taxon>Spirurina</taxon>
        <taxon>Spiruromorpha</taxon>
        <taxon>Filarioidea</taxon>
        <taxon>Onchocercidae</taxon>
        <taxon>Brugia</taxon>
    </lineage>
</organism>
<dbReference type="EMBL" id="UZAG01017187">
    <property type="protein sequence ID" value="VDO33354.1"/>
    <property type="molecule type" value="Genomic_DNA"/>
</dbReference>
<reference evidence="2 3" key="2">
    <citation type="submission" date="2018-11" db="EMBL/GenBank/DDBJ databases">
        <authorList>
            <consortium name="Pathogen Informatics"/>
        </authorList>
    </citation>
    <scope>NUCLEOTIDE SEQUENCE [LARGE SCALE GENOMIC DNA]</scope>
</reference>
<evidence type="ECO:0000313" key="2">
    <source>
        <dbReference type="EMBL" id="VDO33354.1"/>
    </source>
</evidence>
<evidence type="ECO:0000256" key="1">
    <source>
        <dbReference type="SAM" id="Phobius"/>
    </source>
</evidence>
<feature type="transmembrane region" description="Helical" evidence="1">
    <location>
        <begin position="57"/>
        <end position="77"/>
    </location>
</feature>
<keyword evidence="3" id="KW-1185">Reference proteome</keyword>
<reference evidence="4" key="1">
    <citation type="submission" date="2017-02" db="UniProtKB">
        <authorList>
            <consortium name="WormBaseParasite"/>
        </authorList>
    </citation>
    <scope>IDENTIFICATION</scope>
</reference>
<accession>A0A0R3QVP3</accession>
<proteinExistence type="predicted"/>
<keyword evidence="1" id="KW-0812">Transmembrane</keyword>
<evidence type="ECO:0000313" key="4">
    <source>
        <dbReference type="WBParaSite" id="BTMF_0001180101-mRNA-1"/>
    </source>
</evidence>
<keyword evidence="1" id="KW-0472">Membrane</keyword>
<dbReference type="WBParaSite" id="BTMF_0001180101-mRNA-1">
    <property type="protein sequence ID" value="BTMF_0001180101-mRNA-1"/>
    <property type="gene ID" value="BTMF_0001180101"/>
</dbReference>